<reference evidence="14" key="1">
    <citation type="submission" date="2016-10" db="EMBL/GenBank/DDBJ databases">
        <authorList>
            <person name="Varghese N."/>
            <person name="Submissions S."/>
        </authorList>
    </citation>
    <scope>NUCLEOTIDE SEQUENCE [LARGE SCALE GENOMIC DNA]</scope>
    <source>
        <strain evidence="14">CECT 8338</strain>
    </source>
</reference>
<keyword evidence="3" id="KW-1003">Cell membrane</keyword>
<sequence>MKKAEIFSMQRIRGFTLLELMITLVVVAVILGLAVPSFQTTIAKNAVKSATRDLVATLNTARAQSMSSRTPVTVTPESGGWNNGWTLAYGSSVESGETYVPSSKVRISSSITSLTFRPQGGLSAPASSLTVCHADSSIPGRKITVSFLGRVSTEEVTTGC</sequence>
<dbReference type="InterPro" id="IPR045584">
    <property type="entry name" value="Pilin-like"/>
</dbReference>
<dbReference type="STRING" id="1434072.SAMN05216210_0549"/>
<evidence type="ECO:0000256" key="11">
    <source>
        <dbReference type="SAM" id="Phobius"/>
    </source>
</evidence>
<evidence type="ECO:0000313" key="13">
    <source>
        <dbReference type="EMBL" id="SDT92441.1"/>
    </source>
</evidence>
<dbReference type="Pfam" id="PF07963">
    <property type="entry name" value="N_methyl"/>
    <property type="match status" value="1"/>
</dbReference>
<dbReference type="AlphaFoldDB" id="A0A1H2EBC7"/>
<keyword evidence="7 11" id="KW-1133">Transmembrane helix</keyword>
<keyword evidence="6 11" id="KW-0812">Transmembrane</keyword>
<evidence type="ECO:0000256" key="9">
    <source>
        <dbReference type="ARBA" id="ARBA00025772"/>
    </source>
</evidence>
<evidence type="ECO:0000256" key="2">
    <source>
        <dbReference type="ARBA" id="ARBA00021549"/>
    </source>
</evidence>
<dbReference type="Pfam" id="PF12019">
    <property type="entry name" value="GspH"/>
    <property type="match status" value="1"/>
</dbReference>
<dbReference type="SUPFAM" id="SSF54523">
    <property type="entry name" value="Pili subunits"/>
    <property type="match status" value="1"/>
</dbReference>
<dbReference type="NCBIfam" id="TIGR02532">
    <property type="entry name" value="IV_pilin_GFxxxE"/>
    <property type="match status" value="1"/>
</dbReference>
<dbReference type="PROSITE" id="PS00409">
    <property type="entry name" value="PROKAR_NTER_METHYL"/>
    <property type="match status" value="1"/>
</dbReference>
<protein>
    <recommendedName>
        <fullName evidence="2">Type II secretion system protein H</fullName>
    </recommendedName>
    <alternativeName>
        <fullName evidence="10">General secretion pathway protein H</fullName>
    </alternativeName>
</protein>
<dbReference type="RefSeq" id="WP_092389536.1">
    <property type="nucleotide sequence ID" value="NZ_LT629787.1"/>
</dbReference>
<proteinExistence type="inferred from homology"/>
<evidence type="ECO:0000256" key="5">
    <source>
        <dbReference type="ARBA" id="ARBA00022519"/>
    </source>
</evidence>
<dbReference type="InterPro" id="IPR022346">
    <property type="entry name" value="T2SS_GspH"/>
</dbReference>
<evidence type="ECO:0000313" key="14">
    <source>
        <dbReference type="Proteomes" id="UP000243924"/>
    </source>
</evidence>
<feature type="domain" description="General secretion pathway GspH" evidence="12">
    <location>
        <begin position="50"/>
        <end position="149"/>
    </location>
</feature>
<evidence type="ECO:0000256" key="6">
    <source>
        <dbReference type="ARBA" id="ARBA00022692"/>
    </source>
</evidence>
<evidence type="ECO:0000259" key="12">
    <source>
        <dbReference type="Pfam" id="PF12019"/>
    </source>
</evidence>
<evidence type="ECO:0000256" key="1">
    <source>
        <dbReference type="ARBA" id="ARBA00004377"/>
    </source>
</evidence>
<name>A0A1H2EBC7_9GAMM</name>
<evidence type="ECO:0000256" key="7">
    <source>
        <dbReference type="ARBA" id="ARBA00022989"/>
    </source>
</evidence>
<dbReference type="GO" id="GO:0005886">
    <property type="term" value="C:plasma membrane"/>
    <property type="evidence" value="ECO:0007669"/>
    <property type="project" value="UniProtKB-SubCell"/>
</dbReference>
<evidence type="ECO:0000256" key="4">
    <source>
        <dbReference type="ARBA" id="ARBA00022481"/>
    </source>
</evidence>
<evidence type="ECO:0000256" key="10">
    <source>
        <dbReference type="ARBA" id="ARBA00030775"/>
    </source>
</evidence>
<gene>
    <name evidence="13" type="ORF">SAMN05216210_0549</name>
</gene>
<dbReference type="Proteomes" id="UP000243924">
    <property type="component" value="Chromosome I"/>
</dbReference>
<dbReference type="InterPro" id="IPR012902">
    <property type="entry name" value="N_methyl_site"/>
</dbReference>
<dbReference type="GO" id="GO:0015628">
    <property type="term" value="P:protein secretion by the type II secretion system"/>
    <property type="evidence" value="ECO:0007669"/>
    <property type="project" value="InterPro"/>
</dbReference>
<feature type="transmembrane region" description="Helical" evidence="11">
    <location>
        <begin position="12"/>
        <end position="35"/>
    </location>
</feature>
<organism evidence="13 14">
    <name type="scientific">Halopseudomonas salegens</name>
    <dbReference type="NCBI Taxonomy" id="1434072"/>
    <lineage>
        <taxon>Bacteria</taxon>
        <taxon>Pseudomonadati</taxon>
        <taxon>Pseudomonadota</taxon>
        <taxon>Gammaproteobacteria</taxon>
        <taxon>Pseudomonadales</taxon>
        <taxon>Pseudomonadaceae</taxon>
        <taxon>Halopseudomonas</taxon>
    </lineage>
</organism>
<dbReference type="OrthoDB" id="2313614at2"/>
<keyword evidence="5" id="KW-0997">Cell inner membrane</keyword>
<keyword evidence="14" id="KW-1185">Reference proteome</keyword>
<evidence type="ECO:0000256" key="8">
    <source>
        <dbReference type="ARBA" id="ARBA00023136"/>
    </source>
</evidence>
<comment type="similarity">
    <text evidence="9">Belongs to the GSP H family.</text>
</comment>
<dbReference type="EMBL" id="LT629787">
    <property type="protein sequence ID" value="SDT92441.1"/>
    <property type="molecule type" value="Genomic_DNA"/>
</dbReference>
<dbReference type="Gene3D" id="3.55.40.10">
    <property type="entry name" value="minor pseudopilin epsh domain"/>
    <property type="match status" value="1"/>
</dbReference>
<evidence type="ECO:0000256" key="3">
    <source>
        <dbReference type="ARBA" id="ARBA00022475"/>
    </source>
</evidence>
<accession>A0A1H2EBC7</accession>
<dbReference type="GO" id="GO:0015627">
    <property type="term" value="C:type II protein secretion system complex"/>
    <property type="evidence" value="ECO:0007669"/>
    <property type="project" value="InterPro"/>
</dbReference>
<comment type="subcellular location">
    <subcellularLocation>
        <location evidence="1">Cell inner membrane</location>
        <topology evidence="1">Single-pass membrane protein</topology>
    </subcellularLocation>
</comment>
<keyword evidence="8 11" id="KW-0472">Membrane</keyword>
<keyword evidence="4" id="KW-0488">Methylation</keyword>